<dbReference type="Proteomes" id="UP000799766">
    <property type="component" value="Unassembled WGS sequence"/>
</dbReference>
<dbReference type="AlphaFoldDB" id="A0A6A6NPE8"/>
<proteinExistence type="inferred from homology"/>
<dbReference type="Pfam" id="PF03134">
    <property type="entry name" value="TB2_DP1_HVA22"/>
    <property type="match status" value="1"/>
</dbReference>
<evidence type="ECO:0000256" key="2">
    <source>
        <dbReference type="SAM" id="MobiDB-lite"/>
    </source>
</evidence>
<keyword evidence="1" id="KW-0472">Membrane</keyword>
<dbReference type="GO" id="GO:0016020">
    <property type="term" value="C:membrane"/>
    <property type="evidence" value="ECO:0007669"/>
    <property type="project" value="UniProtKB-SubCell"/>
</dbReference>
<protein>
    <recommendedName>
        <fullName evidence="1">Protein YOP1</fullName>
    </recommendedName>
</protein>
<organism evidence="3 4">
    <name type="scientific">Lineolata rhizophorae</name>
    <dbReference type="NCBI Taxonomy" id="578093"/>
    <lineage>
        <taxon>Eukaryota</taxon>
        <taxon>Fungi</taxon>
        <taxon>Dikarya</taxon>
        <taxon>Ascomycota</taxon>
        <taxon>Pezizomycotina</taxon>
        <taxon>Dothideomycetes</taxon>
        <taxon>Dothideomycetes incertae sedis</taxon>
        <taxon>Lineolatales</taxon>
        <taxon>Lineolataceae</taxon>
        <taxon>Lineolata</taxon>
    </lineage>
</organism>
<keyword evidence="4" id="KW-1185">Reference proteome</keyword>
<comment type="subcellular location">
    <subcellularLocation>
        <location evidence="1">Membrane</location>
        <topology evidence="1">Multi-pass membrane protein</topology>
    </subcellularLocation>
</comment>
<reference evidence="3" key="1">
    <citation type="journal article" date="2020" name="Stud. Mycol.">
        <title>101 Dothideomycetes genomes: a test case for predicting lifestyles and emergence of pathogens.</title>
        <authorList>
            <person name="Haridas S."/>
            <person name="Albert R."/>
            <person name="Binder M."/>
            <person name="Bloem J."/>
            <person name="Labutti K."/>
            <person name="Salamov A."/>
            <person name="Andreopoulos B."/>
            <person name="Baker S."/>
            <person name="Barry K."/>
            <person name="Bills G."/>
            <person name="Bluhm B."/>
            <person name="Cannon C."/>
            <person name="Castanera R."/>
            <person name="Culley D."/>
            <person name="Daum C."/>
            <person name="Ezra D."/>
            <person name="Gonzalez J."/>
            <person name="Henrissat B."/>
            <person name="Kuo A."/>
            <person name="Liang C."/>
            <person name="Lipzen A."/>
            <person name="Lutzoni F."/>
            <person name="Magnuson J."/>
            <person name="Mondo S."/>
            <person name="Nolan M."/>
            <person name="Ohm R."/>
            <person name="Pangilinan J."/>
            <person name="Park H.-J."/>
            <person name="Ramirez L."/>
            <person name="Alfaro M."/>
            <person name="Sun H."/>
            <person name="Tritt A."/>
            <person name="Yoshinaga Y."/>
            <person name="Zwiers L.-H."/>
            <person name="Turgeon B."/>
            <person name="Goodwin S."/>
            <person name="Spatafora J."/>
            <person name="Crous P."/>
            <person name="Grigoriev I."/>
        </authorList>
    </citation>
    <scope>NUCLEOTIDE SEQUENCE</scope>
    <source>
        <strain evidence="3">ATCC 16933</strain>
    </source>
</reference>
<feature type="compositionally biased region" description="Basic and acidic residues" evidence="2">
    <location>
        <begin position="356"/>
        <end position="391"/>
    </location>
</feature>
<evidence type="ECO:0000256" key="1">
    <source>
        <dbReference type="RuleBase" id="RU362006"/>
    </source>
</evidence>
<dbReference type="OrthoDB" id="434647at2759"/>
<name>A0A6A6NPE8_9PEZI</name>
<dbReference type="InterPro" id="IPR004345">
    <property type="entry name" value="TB2_DP1_HVA22"/>
</dbReference>
<feature type="transmembrane region" description="Helical" evidence="1">
    <location>
        <begin position="31"/>
        <end position="50"/>
    </location>
</feature>
<dbReference type="PANTHER" id="PTHR12300:SF177">
    <property type="entry name" value="PROTEIN YOP1"/>
    <property type="match status" value="1"/>
</dbReference>
<dbReference type="PANTHER" id="PTHR12300">
    <property type="entry name" value="HVA22-LIKE PROTEINS"/>
    <property type="match status" value="1"/>
</dbReference>
<keyword evidence="1" id="KW-1133">Transmembrane helix</keyword>
<dbReference type="EMBL" id="MU001698">
    <property type="protein sequence ID" value="KAF2453264.1"/>
    <property type="molecule type" value="Genomic_DNA"/>
</dbReference>
<comment type="similarity">
    <text evidence="1">Belongs to the DP1 family.</text>
</comment>
<sequence length="399" mass="43241">MFDIVPNFLTLALTLVLPTFAAHRALRTSDPALLAPWLIYFLLISVLHAAESFVSPFLFFVPFYAWFRLLAHIYLLLPGGSDGTSFDPSDPNAARGGSWGATYIYYEHLAPVLTAHENQVDALVSNAHDTAKTYIRLGINEVLNVIRVRIFGMEPIAAPPPSPPPGRGGSYAQTLLSRFSIPAARDGLAAGQIGDWYGVVSGALSGATGAAARYGNTSGDAASSGGSGATGWWTSSAAADRAADELSRSGTLVPPSVGEGPERAGYVAAQVDRLRVLLQAFEREAATMDDGTVGRTPPPSGLSKSRSELEFDTLEGDEDLLAYGSTGGVEQRPRRSKRESSGGWMPWNWNAPPDEIPTRSRADYRDRGYRDREYYDRDYDDREIDRRERARASGFDIGS</sequence>
<keyword evidence="1" id="KW-0812">Transmembrane</keyword>
<gene>
    <name evidence="3" type="ORF">BDY21DRAFT_367059</name>
</gene>
<comment type="caution">
    <text evidence="1">Lacks conserved residue(s) required for the propagation of feature annotation.</text>
</comment>
<accession>A0A6A6NPE8</accession>
<feature type="region of interest" description="Disordered" evidence="2">
    <location>
        <begin position="288"/>
        <end position="399"/>
    </location>
</feature>
<feature type="compositionally biased region" description="Acidic residues" evidence="2">
    <location>
        <begin position="310"/>
        <end position="320"/>
    </location>
</feature>
<evidence type="ECO:0000313" key="3">
    <source>
        <dbReference type="EMBL" id="KAF2453264.1"/>
    </source>
</evidence>
<evidence type="ECO:0000313" key="4">
    <source>
        <dbReference type="Proteomes" id="UP000799766"/>
    </source>
</evidence>